<sequence>MLCILCSRLDFRYPFNRRRRYKGASGGVWSFFMLKVHPVPLL</sequence>
<dbReference type="AlphaFoldDB" id="F8FBD8"/>
<dbReference type="EMBL" id="CP002869">
    <property type="protein sequence ID" value="AEI42505.1"/>
    <property type="molecule type" value="Genomic_DNA"/>
</dbReference>
<name>F8FBD8_PAEMK</name>
<dbReference type="HOGENOM" id="CLU_3255059_0_0_9"/>
<evidence type="ECO:0000313" key="2">
    <source>
        <dbReference type="Proteomes" id="UP000006620"/>
    </source>
</evidence>
<dbReference type="KEGG" id="pms:KNP414_03967"/>
<gene>
    <name evidence="1" type="ordered locus">KNP414_03967</name>
</gene>
<accession>F8FBD8</accession>
<dbReference type="Proteomes" id="UP000006620">
    <property type="component" value="Chromosome"/>
</dbReference>
<organism evidence="1 2">
    <name type="scientific">Paenibacillus mucilaginosus (strain KNP414)</name>
    <dbReference type="NCBI Taxonomy" id="1036673"/>
    <lineage>
        <taxon>Bacteria</taxon>
        <taxon>Bacillati</taxon>
        <taxon>Bacillota</taxon>
        <taxon>Bacilli</taxon>
        <taxon>Bacillales</taxon>
        <taxon>Paenibacillaceae</taxon>
        <taxon>Paenibacillus</taxon>
    </lineage>
</organism>
<proteinExistence type="predicted"/>
<dbReference type="PATRIC" id="fig|1036673.3.peg.3647"/>
<reference evidence="2" key="1">
    <citation type="submission" date="2011-06" db="EMBL/GenBank/DDBJ databases">
        <title>Complete genome sequence of Paenibacillus mucilaginosus KNP414.</title>
        <authorList>
            <person name="Wang J."/>
            <person name="Hu S."/>
            <person name="Hu X."/>
            <person name="Zhang B."/>
            <person name="Dong D."/>
            <person name="Zhang S."/>
            <person name="Zhao K."/>
            <person name="Wu D."/>
        </authorList>
    </citation>
    <scope>NUCLEOTIDE SEQUENCE [LARGE SCALE GENOMIC DNA]</scope>
    <source>
        <strain evidence="2">KNP414</strain>
    </source>
</reference>
<protein>
    <submittedName>
        <fullName evidence="1">Uncharacterized protein</fullName>
    </submittedName>
</protein>
<reference evidence="1 2" key="2">
    <citation type="journal article" date="2013" name="Genome Announc.">
        <title>Genome Sequence of Growth-Improving Paenibacillus mucilaginosus Strain KNP414.</title>
        <authorList>
            <person name="Lu J.J."/>
            <person name="Wang J.F."/>
            <person name="Hu X.F."/>
        </authorList>
    </citation>
    <scope>NUCLEOTIDE SEQUENCE [LARGE SCALE GENOMIC DNA]</scope>
    <source>
        <strain evidence="1 2">KNP414</strain>
    </source>
</reference>
<evidence type="ECO:0000313" key="1">
    <source>
        <dbReference type="EMBL" id="AEI42505.1"/>
    </source>
</evidence>